<evidence type="ECO:0000256" key="1">
    <source>
        <dbReference type="SAM" id="MobiDB-lite"/>
    </source>
</evidence>
<feature type="domain" description="Beta-retroviral matrix protein" evidence="2">
    <location>
        <begin position="7"/>
        <end position="90"/>
    </location>
</feature>
<dbReference type="Gene3D" id="1.10.375.10">
    <property type="entry name" value="Human Immunodeficiency Virus Type 1 Capsid Protein"/>
    <property type="match status" value="1"/>
</dbReference>
<evidence type="ECO:0000259" key="2">
    <source>
        <dbReference type="Pfam" id="PF02337"/>
    </source>
</evidence>
<dbReference type="GO" id="GO:0005198">
    <property type="term" value="F:structural molecule activity"/>
    <property type="evidence" value="ECO:0007669"/>
    <property type="project" value="InterPro"/>
</dbReference>
<evidence type="ECO:0000259" key="3">
    <source>
        <dbReference type="Pfam" id="PF19317"/>
    </source>
</evidence>
<name>A0A7J8D600_ROUAE</name>
<feature type="compositionally biased region" description="Basic and acidic residues" evidence="1">
    <location>
        <begin position="92"/>
        <end position="111"/>
    </location>
</feature>
<sequence length="512" mass="57023">MGNGNSRQLFVHMLKNMLWARGAKVGHQQLCNFLEFIEKVCPWFPEEGTVNLETWKKVGEKLQDYYDVHGPGKVPVDTFSLWTLIRDSLDPRHEREKAKEDSQVIGKENETKPSAPPTHPEPFFEFLFSRHGKESLDPGDAEQLEEEPAQYHNEGGCIPLVAAVSSDNKTKDLEKVVQGLQGAVQQLTLQLGNQEKTLKIPSRDPYRIDPPPLFEESQPVIAVVKQSRGPKLFSPLQSTLHQAIQRGDDIQGFHLTCPVTEQQAQDAQGQQVLIRGHNPVPFKSIKELKLACAQYGPTAPYTQGILETLSLDALTPADWKNLARACLTPGDFLLWKAEYYDQCEKTAEINRNQNPPVPVTFEMLAGEGQYSANDQQLRNEGGAYAQISAAAKMAWYKLPAAGRQTEDLSKIRQGPDEPFREFVARLMETARRLIGDAEAGMLLVKQLAYQNANSACRAAFRPYRKKGDMADYIQLCSDIGPSYTQGPAMAAALQGKTIKAYSVSKMCSSSSE</sequence>
<dbReference type="InterPro" id="IPR008916">
    <property type="entry name" value="Retrov_capsid_C"/>
</dbReference>
<evidence type="ECO:0000313" key="4">
    <source>
        <dbReference type="EMBL" id="KAF6418684.1"/>
    </source>
</evidence>
<dbReference type="Pfam" id="PF02337">
    <property type="entry name" value="Gag_p10"/>
    <property type="match status" value="1"/>
</dbReference>
<dbReference type="SUPFAM" id="SSF47943">
    <property type="entry name" value="Retrovirus capsid protein, N-terminal core domain"/>
    <property type="match status" value="1"/>
</dbReference>
<dbReference type="InterPro" id="IPR045345">
    <property type="entry name" value="Gag_p24_C"/>
</dbReference>
<dbReference type="InterPro" id="IPR008919">
    <property type="entry name" value="Retrov_capsid_N"/>
</dbReference>
<dbReference type="PANTHER" id="PTHR40389:SF3">
    <property type="entry name" value="IGE-BINDING PROTEIN"/>
    <property type="match status" value="1"/>
</dbReference>
<dbReference type="Pfam" id="PF00607">
    <property type="entry name" value="Gag_p24"/>
    <property type="match status" value="1"/>
</dbReference>
<dbReference type="InterPro" id="IPR003322">
    <property type="entry name" value="B_retro_matrix"/>
</dbReference>
<gene>
    <name evidence="4" type="ORF">HJG63_008732</name>
</gene>
<feature type="region of interest" description="Disordered" evidence="1">
    <location>
        <begin position="92"/>
        <end position="123"/>
    </location>
</feature>
<reference evidence="4 5" key="1">
    <citation type="journal article" date="2020" name="Nature">
        <title>Six reference-quality genomes reveal evolution of bat adaptations.</title>
        <authorList>
            <person name="Jebb D."/>
            <person name="Huang Z."/>
            <person name="Pippel M."/>
            <person name="Hughes G.M."/>
            <person name="Lavrichenko K."/>
            <person name="Devanna P."/>
            <person name="Winkler S."/>
            <person name="Jermiin L.S."/>
            <person name="Skirmuntt E.C."/>
            <person name="Katzourakis A."/>
            <person name="Burkitt-Gray L."/>
            <person name="Ray D.A."/>
            <person name="Sullivan K.A.M."/>
            <person name="Roscito J.G."/>
            <person name="Kirilenko B.M."/>
            <person name="Davalos L.M."/>
            <person name="Corthals A.P."/>
            <person name="Power M.L."/>
            <person name="Jones G."/>
            <person name="Ransome R.D."/>
            <person name="Dechmann D.K.N."/>
            <person name="Locatelli A.G."/>
            <person name="Puechmaille S.J."/>
            <person name="Fedrigo O."/>
            <person name="Jarvis E.D."/>
            <person name="Hiller M."/>
            <person name="Vernes S.C."/>
            <person name="Myers E.W."/>
            <person name="Teeling E.C."/>
        </authorList>
    </citation>
    <scope>NUCLEOTIDE SEQUENCE [LARGE SCALE GENOMIC DNA]</scope>
    <source>
        <strain evidence="4">MRouAeg1</strain>
        <tissue evidence="4">Muscle</tissue>
    </source>
</reference>
<dbReference type="PANTHER" id="PTHR40389">
    <property type="entry name" value="ENDOGENOUS RETROVIRUS GROUP K MEMBER 24 GAG POLYPROTEIN-RELATED"/>
    <property type="match status" value="1"/>
</dbReference>
<feature type="domain" description="Retroviral nucleocapsid Gag protein p24 C-terminal" evidence="3">
    <location>
        <begin position="404"/>
        <end position="474"/>
    </location>
</feature>
<evidence type="ECO:0000313" key="5">
    <source>
        <dbReference type="Proteomes" id="UP000593571"/>
    </source>
</evidence>
<organism evidence="4 5">
    <name type="scientific">Rousettus aegyptiacus</name>
    <name type="common">Egyptian fruit bat</name>
    <name type="synonym">Pteropus aegyptiacus</name>
    <dbReference type="NCBI Taxonomy" id="9407"/>
    <lineage>
        <taxon>Eukaryota</taxon>
        <taxon>Metazoa</taxon>
        <taxon>Chordata</taxon>
        <taxon>Craniata</taxon>
        <taxon>Vertebrata</taxon>
        <taxon>Euteleostomi</taxon>
        <taxon>Mammalia</taxon>
        <taxon>Eutheria</taxon>
        <taxon>Laurasiatheria</taxon>
        <taxon>Chiroptera</taxon>
        <taxon>Yinpterochiroptera</taxon>
        <taxon>Pteropodoidea</taxon>
        <taxon>Pteropodidae</taxon>
        <taxon>Rousettinae</taxon>
        <taxon>Rousettus</taxon>
    </lineage>
</organism>
<protein>
    <submittedName>
        <fullName evidence="4">Uncharacterized protein</fullName>
    </submittedName>
</protein>
<dbReference type="InterPro" id="IPR010999">
    <property type="entry name" value="Retrovr_matrix"/>
</dbReference>
<dbReference type="Proteomes" id="UP000593571">
    <property type="component" value="Unassembled WGS sequence"/>
</dbReference>
<dbReference type="SUPFAM" id="SSF47353">
    <property type="entry name" value="Retrovirus capsid dimerization domain-like"/>
    <property type="match status" value="1"/>
</dbReference>
<dbReference type="Gene3D" id="1.10.1200.30">
    <property type="match status" value="1"/>
</dbReference>
<dbReference type="SUPFAM" id="SSF47836">
    <property type="entry name" value="Retroviral matrix proteins"/>
    <property type="match status" value="1"/>
</dbReference>
<dbReference type="Gene3D" id="1.10.150.490">
    <property type="entry name" value="Retroviral GAG p10 protein"/>
    <property type="match status" value="1"/>
</dbReference>
<accession>A0A7J8D600</accession>
<proteinExistence type="predicted"/>
<dbReference type="AlphaFoldDB" id="A0A7J8D600"/>
<keyword evidence="5" id="KW-1185">Reference proteome</keyword>
<dbReference type="InterPro" id="IPR038124">
    <property type="entry name" value="B_retro_matrix_sf"/>
</dbReference>
<comment type="caution">
    <text evidence="4">The sequence shown here is derived from an EMBL/GenBank/DDBJ whole genome shotgun (WGS) entry which is preliminary data.</text>
</comment>
<dbReference type="InterPro" id="IPR050195">
    <property type="entry name" value="Primate_lentivir_Gag_pol-like"/>
</dbReference>
<dbReference type="Pfam" id="PF19317">
    <property type="entry name" value="Gag_p24_C"/>
    <property type="match status" value="1"/>
</dbReference>
<dbReference type="GO" id="GO:0016032">
    <property type="term" value="P:viral process"/>
    <property type="evidence" value="ECO:0007669"/>
    <property type="project" value="InterPro"/>
</dbReference>
<dbReference type="EMBL" id="JACASE010000013">
    <property type="protein sequence ID" value="KAF6418684.1"/>
    <property type="molecule type" value="Genomic_DNA"/>
</dbReference>